<comment type="caution">
    <text evidence="1">The sequence shown here is derived from an EMBL/GenBank/DDBJ whole genome shotgun (WGS) entry which is preliminary data.</text>
</comment>
<accession>A0A556QSY1</accession>
<sequence length="298" mass="33639">MSTPTAAHVDFTDETLLKFNSSLCSTLFRYLAGNPRWEIREERGLKYAVRLELVNGTYETTLNGFYSSSDYENYHQTRVLLSFGRPYGFGVERGNTTKVRPGAKDVPLTIEAEHAGTPGNSSYAIIEGAGFFLEIYDQAPGLRREFTQAAFNEVCTELKDVLSYREEIDKTGVLPVPARYPAPLPVEKKFVVKDGMQPGIYLIDAAIAPTQQGFAYVKAFDVKTGARLSAQRMTPRTTRHVGWSNEGKSFFPYKSELTVYEGDWSHTYEARFELWHSPLKGPEMKLAEATRTINGWER</sequence>
<gene>
    <name evidence="1" type="ORF">FPL22_08080</name>
</gene>
<organism evidence="1 2">
    <name type="scientific">Rariglobus hedericola</name>
    <dbReference type="NCBI Taxonomy" id="2597822"/>
    <lineage>
        <taxon>Bacteria</taxon>
        <taxon>Pseudomonadati</taxon>
        <taxon>Verrucomicrobiota</taxon>
        <taxon>Opitutia</taxon>
        <taxon>Opitutales</taxon>
        <taxon>Opitutaceae</taxon>
        <taxon>Rariglobus</taxon>
    </lineage>
</organism>
<dbReference type="AlphaFoldDB" id="A0A556QSY1"/>
<evidence type="ECO:0000313" key="1">
    <source>
        <dbReference type="EMBL" id="TSJ79746.1"/>
    </source>
</evidence>
<reference evidence="1 2" key="1">
    <citation type="submission" date="2019-07" db="EMBL/GenBank/DDBJ databases">
        <title>Description of 53C-WASEF.</title>
        <authorList>
            <person name="Pitt A."/>
            <person name="Hahn M.W."/>
        </authorList>
    </citation>
    <scope>NUCLEOTIDE SEQUENCE [LARGE SCALE GENOMIC DNA]</scope>
    <source>
        <strain evidence="1 2">53C-WASEF</strain>
    </source>
</reference>
<evidence type="ECO:0000313" key="2">
    <source>
        <dbReference type="Proteomes" id="UP000315648"/>
    </source>
</evidence>
<dbReference type="OrthoDB" id="1250632at2"/>
<protein>
    <submittedName>
        <fullName evidence="1">Uncharacterized protein</fullName>
    </submittedName>
</protein>
<keyword evidence="2" id="KW-1185">Reference proteome</keyword>
<dbReference type="Proteomes" id="UP000315648">
    <property type="component" value="Unassembled WGS sequence"/>
</dbReference>
<name>A0A556QSY1_9BACT</name>
<dbReference type="EMBL" id="VMBG01000001">
    <property type="protein sequence ID" value="TSJ79746.1"/>
    <property type="molecule type" value="Genomic_DNA"/>
</dbReference>
<proteinExistence type="predicted"/>